<dbReference type="InterPro" id="IPR001789">
    <property type="entry name" value="Sig_transdc_resp-reg_receiver"/>
</dbReference>
<evidence type="ECO:0000256" key="1">
    <source>
        <dbReference type="ARBA" id="ARBA00022553"/>
    </source>
</evidence>
<dbReference type="EMBL" id="MCFE01000501">
    <property type="protein sequence ID" value="ORX88748.1"/>
    <property type="molecule type" value="Genomic_DNA"/>
</dbReference>
<dbReference type="Gene3D" id="3.40.50.2300">
    <property type="match status" value="1"/>
</dbReference>
<dbReference type="Proteomes" id="UP000193498">
    <property type="component" value="Unassembled WGS sequence"/>
</dbReference>
<sequence length="167" mass="18661">MVMCVSAHPPSPTPVDTTYSLPEAAEADREPGRGLRVLVVDDNRIYLSIVTRMLEKYFTNIVTYTFATTSALCALESLSLYNYDLILLDIDMPVLTGIEATQEIRNPYSRFQVLDANRRIPIIAITTNDLEEHRKRYTEVGMNACVGKPVTLDELRLALSTVMGSAM</sequence>
<dbReference type="PROSITE" id="PS50110">
    <property type="entry name" value="RESPONSE_REGULATORY"/>
    <property type="match status" value="1"/>
</dbReference>
<name>A0A1Y1XSN8_9FUNG</name>
<dbReference type="PANTHER" id="PTHR45339">
    <property type="entry name" value="HYBRID SIGNAL TRANSDUCTION HISTIDINE KINASE J"/>
    <property type="match status" value="1"/>
</dbReference>
<dbReference type="SUPFAM" id="SSF52172">
    <property type="entry name" value="CheY-like"/>
    <property type="match status" value="1"/>
</dbReference>
<feature type="domain" description="Response regulatory" evidence="3">
    <location>
        <begin position="36"/>
        <end position="163"/>
    </location>
</feature>
<evidence type="ECO:0000313" key="5">
    <source>
        <dbReference type="Proteomes" id="UP000193498"/>
    </source>
</evidence>
<evidence type="ECO:0000313" key="4">
    <source>
        <dbReference type="EMBL" id="ORX88748.1"/>
    </source>
</evidence>
<keyword evidence="1 2" id="KW-0597">Phosphoprotein</keyword>
<dbReference type="STRING" id="1314790.A0A1Y1XSN8"/>
<gene>
    <name evidence="4" type="ORF">K493DRAFT_319223</name>
</gene>
<comment type="caution">
    <text evidence="4">The sequence shown here is derived from an EMBL/GenBank/DDBJ whole genome shotgun (WGS) entry which is preliminary data.</text>
</comment>
<accession>A0A1Y1XSN8</accession>
<dbReference type="PANTHER" id="PTHR45339:SF3">
    <property type="entry name" value="HISTIDINE KINASE"/>
    <property type="match status" value="1"/>
</dbReference>
<dbReference type="GO" id="GO:0000160">
    <property type="term" value="P:phosphorelay signal transduction system"/>
    <property type="evidence" value="ECO:0007669"/>
    <property type="project" value="InterPro"/>
</dbReference>
<proteinExistence type="predicted"/>
<dbReference type="InterPro" id="IPR011006">
    <property type="entry name" value="CheY-like_superfamily"/>
</dbReference>
<dbReference type="CDD" id="cd17546">
    <property type="entry name" value="REC_hyHK_CKI1_RcsC-like"/>
    <property type="match status" value="1"/>
</dbReference>
<feature type="modified residue" description="4-aspartylphosphate" evidence="2">
    <location>
        <position position="89"/>
    </location>
</feature>
<dbReference type="SMART" id="SM00448">
    <property type="entry name" value="REC"/>
    <property type="match status" value="1"/>
</dbReference>
<dbReference type="OrthoDB" id="21225at2759"/>
<dbReference type="InParanoid" id="A0A1Y1XSN8"/>
<evidence type="ECO:0000256" key="2">
    <source>
        <dbReference type="PROSITE-ProRule" id="PRU00169"/>
    </source>
</evidence>
<dbReference type="Pfam" id="PF00072">
    <property type="entry name" value="Response_reg"/>
    <property type="match status" value="1"/>
</dbReference>
<protein>
    <submittedName>
        <fullName evidence="4">CheY-like protein</fullName>
    </submittedName>
</protein>
<keyword evidence="5" id="KW-1185">Reference proteome</keyword>
<evidence type="ECO:0000259" key="3">
    <source>
        <dbReference type="PROSITE" id="PS50110"/>
    </source>
</evidence>
<reference evidence="4 5" key="1">
    <citation type="submission" date="2016-07" db="EMBL/GenBank/DDBJ databases">
        <title>Pervasive Adenine N6-methylation of Active Genes in Fungi.</title>
        <authorList>
            <consortium name="DOE Joint Genome Institute"/>
            <person name="Mondo S.J."/>
            <person name="Dannebaum R.O."/>
            <person name="Kuo R.C."/>
            <person name="Labutti K."/>
            <person name="Haridas S."/>
            <person name="Kuo A."/>
            <person name="Salamov A."/>
            <person name="Ahrendt S.R."/>
            <person name="Lipzen A."/>
            <person name="Sullivan W."/>
            <person name="Andreopoulos W.B."/>
            <person name="Clum A."/>
            <person name="Lindquist E."/>
            <person name="Daum C."/>
            <person name="Ramamoorthy G.K."/>
            <person name="Gryganskyi A."/>
            <person name="Culley D."/>
            <person name="Magnuson J.K."/>
            <person name="James T.Y."/>
            <person name="O'Malley M.A."/>
            <person name="Stajich J.E."/>
            <person name="Spatafora J.W."/>
            <person name="Visel A."/>
            <person name="Grigoriev I.V."/>
        </authorList>
    </citation>
    <scope>NUCLEOTIDE SEQUENCE [LARGE SCALE GENOMIC DNA]</scope>
    <source>
        <strain evidence="4 5">CBS 931.73</strain>
    </source>
</reference>
<organism evidence="4 5">
    <name type="scientific">Basidiobolus meristosporus CBS 931.73</name>
    <dbReference type="NCBI Taxonomy" id="1314790"/>
    <lineage>
        <taxon>Eukaryota</taxon>
        <taxon>Fungi</taxon>
        <taxon>Fungi incertae sedis</taxon>
        <taxon>Zoopagomycota</taxon>
        <taxon>Entomophthoromycotina</taxon>
        <taxon>Basidiobolomycetes</taxon>
        <taxon>Basidiobolales</taxon>
        <taxon>Basidiobolaceae</taxon>
        <taxon>Basidiobolus</taxon>
    </lineage>
</organism>
<dbReference type="AlphaFoldDB" id="A0A1Y1XSN8"/>